<evidence type="ECO:0000313" key="1">
    <source>
        <dbReference type="EMBL" id="MBX60735.1"/>
    </source>
</evidence>
<sequence length="55" mass="6454">MINTLYQPFVTLHILRRDQMGRTLKENDAFLLLFSGEKKKRCFSITEIVNIIPTV</sequence>
<proteinExistence type="predicted"/>
<accession>A0A2P2Q197</accession>
<reference evidence="1" key="1">
    <citation type="submission" date="2018-02" db="EMBL/GenBank/DDBJ databases">
        <title>Rhizophora mucronata_Transcriptome.</title>
        <authorList>
            <person name="Meera S.P."/>
            <person name="Sreeshan A."/>
            <person name="Augustine A."/>
        </authorList>
    </citation>
    <scope>NUCLEOTIDE SEQUENCE</scope>
    <source>
        <tissue evidence="1">Leaf</tissue>
    </source>
</reference>
<name>A0A2P2Q197_RHIMU</name>
<organism evidence="1">
    <name type="scientific">Rhizophora mucronata</name>
    <name type="common">Asiatic mangrove</name>
    <dbReference type="NCBI Taxonomy" id="61149"/>
    <lineage>
        <taxon>Eukaryota</taxon>
        <taxon>Viridiplantae</taxon>
        <taxon>Streptophyta</taxon>
        <taxon>Embryophyta</taxon>
        <taxon>Tracheophyta</taxon>
        <taxon>Spermatophyta</taxon>
        <taxon>Magnoliopsida</taxon>
        <taxon>eudicotyledons</taxon>
        <taxon>Gunneridae</taxon>
        <taxon>Pentapetalae</taxon>
        <taxon>rosids</taxon>
        <taxon>fabids</taxon>
        <taxon>Malpighiales</taxon>
        <taxon>Rhizophoraceae</taxon>
        <taxon>Rhizophora</taxon>
    </lineage>
</organism>
<protein>
    <submittedName>
        <fullName evidence="1">Uncharacterized protein</fullName>
    </submittedName>
</protein>
<dbReference type="EMBL" id="GGEC01080251">
    <property type="protein sequence ID" value="MBX60735.1"/>
    <property type="molecule type" value="Transcribed_RNA"/>
</dbReference>
<dbReference type="AlphaFoldDB" id="A0A2P2Q197"/>